<comment type="caution">
    <text evidence="1">The sequence shown here is derived from an EMBL/GenBank/DDBJ whole genome shotgun (WGS) entry which is preliminary data.</text>
</comment>
<evidence type="ECO:0000313" key="1">
    <source>
        <dbReference type="EMBL" id="EEP66998.1"/>
    </source>
</evidence>
<dbReference type="HOGENOM" id="CLU_3311210_0_0_4"/>
<keyword evidence="2" id="KW-1185">Reference proteome</keyword>
<organism evidence="1 2">
    <name type="scientific">Kingella oralis ATCC 51147</name>
    <dbReference type="NCBI Taxonomy" id="629741"/>
    <lineage>
        <taxon>Bacteria</taxon>
        <taxon>Pseudomonadati</taxon>
        <taxon>Pseudomonadota</taxon>
        <taxon>Betaproteobacteria</taxon>
        <taxon>Neisseriales</taxon>
        <taxon>Neisseriaceae</taxon>
        <taxon>Kingella</taxon>
    </lineage>
</organism>
<proteinExistence type="predicted"/>
<name>C4GLJ6_9NEIS</name>
<dbReference type="Proteomes" id="UP000003009">
    <property type="component" value="Unassembled WGS sequence"/>
</dbReference>
<dbReference type="AlphaFoldDB" id="C4GLJ6"/>
<dbReference type="EMBL" id="ACJW02000005">
    <property type="protein sequence ID" value="EEP66998.1"/>
    <property type="molecule type" value="Genomic_DNA"/>
</dbReference>
<protein>
    <submittedName>
        <fullName evidence="1">Uncharacterized protein</fullName>
    </submittedName>
</protein>
<sequence>MLLNRAKTANKFMFAFLVQSEGSLKRHFPFSGCLTPYRF</sequence>
<accession>C4GLJ6</accession>
<reference evidence="1" key="1">
    <citation type="submission" date="2009-04" db="EMBL/GenBank/DDBJ databases">
        <authorList>
            <person name="Weinstock G."/>
            <person name="Sodergren E."/>
            <person name="Clifton S."/>
            <person name="Fulton L."/>
            <person name="Fulton B."/>
            <person name="Courtney L."/>
            <person name="Fronick C."/>
            <person name="Harrison M."/>
            <person name="Strong C."/>
            <person name="Farmer C."/>
            <person name="Delahaunty K."/>
            <person name="Markovic C."/>
            <person name="Hall O."/>
            <person name="Minx P."/>
            <person name="Tomlinson C."/>
            <person name="Mitreva M."/>
            <person name="Nelson J."/>
            <person name="Hou S."/>
            <person name="Wollam A."/>
            <person name="Pepin K.H."/>
            <person name="Johnson M."/>
            <person name="Bhonagiri V."/>
            <person name="Nash W.E."/>
            <person name="Warren W."/>
            <person name="Chinwalla A."/>
            <person name="Mardis E.R."/>
            <person name="Wilson R.K."/>
        </authorList>
    </citation>
    <scope>NUCLEOTIDE SEQUENCE [LARGE SCALE GENOMIC DNA]</scope>
    <source>
        <strain evidence="1">ATCC 51147</strain>
    </source>
</reference>
<gene>
    <name evidence="1" type="ORF">GCWU000324_02568</name>
</gene>
<evidence type="ECO:0000313" key="2">
    <source>
        <dbReference type="Proteomes" id="UP000003009"/>
    </source>
</evidence>